<keyword evidence="5 8" id="KW-0732">Signal</keyword>
<proteinExistence type="inferred from homology"/>
<dbReference type="PANTHER" id="PTHR35093">
    <property type="entry name" value="OUTER MEMBRANE PROTEIN NMB0088-RELATED"/>
    <property type="match status" value="1"/>
</dbReference>
<evidence type="ECO:0000256" key="6">
    <source>
        <dbReference type="ARBA" id="ARBA00023136"/>
    </source>
</evidence>
<organism evidence="9 10">
    <name type="scientific">Rapidithrix thailandica</name>
    <dbReference type="NCBI Taxonomy" id="413964"/>
    <lineage>
        <taxon>Bacteria</taxon>
        <taxon>Pseudomonadati</taxon>
        <taxon>Bacteroidota</taxon>
        <taxon>Cytophagia</taxon>
        <taxon>Cytophagales</taxon>
        <taxon>Flammeovirgaceae</taxon>
        <taxon>Rapidithrix</taxon>
    </lineage>
</organism>
<evidence type="ECO:0000256" key="1">
    <source>
        <dbReference type="ARBA" id="ARBA00004571"/>
    </source>
</evidence>
<evidence type="ECO:0000256" key="5">
    <source>
        <dbReference type="ARBA" id="ARBA00022729"/>
    </source>
</evidence>
<keyword evidence="3" id="KW-1134">Transmembrane beta strand</keyword>
<evidence type="ECO:0000313" key="9">
    <source>
        <dbReference type="EMBL" id="MEN7549765.1"/>
    </source>
</evidence>
<protein>
    <recommendedName>
        <fullName evidence="11">Outer membrane protein transport protein (OMPP1/FadL/TodX)</fullName>
    </recommendedName>
</protein>
<dbReference type="SUPFAM" id="SSF56935">
    <property type="entry name" value="Porins"/>
    <property type="match status" value="1"/>
</dbReference>
<comment type="similarity">
    <text evidence="2">Belongs to the OmpP1/FadL family.</text>
</comment>
<keyword evidence="10" id="KW-1185">Reference proteome</keyword>
<dbReference type="Gene3D" id="2.40.160.60">
    <property type="entry name" value="Outer membrane protein transport protein (OMPP1/FadL/TodX)"/>
    <property type="match status" value="1"/>
</dbReference>
<evidence type="ECO:0000313" key="10">
    <source>
        <dbReference type="Proteomes" id="UP001403385"/>
    </source>
</evidence>
<evidence type="ECO:0000256" key="8">
    <source>
        <dbReference type="SAM" id="SignalP"/>
    </source>
</evidence>
<sequence length="527" mass="59030">MKTLKIVILLTLSFVSFTFTTQAQFFEDALRFSRTRFGGSVRYQSIAGAGVALGGDISNALSNPAGLGFSRRSEWSISPALAFNNTTSDFFGESTDDSKLNMNISHLGAVFSKARNSLTAFKGGAFAITLTRVNDFQNKFAYEGTNPNNSIADFFQEEVHRRGVPYGFYLEEEDFGISEPHSLFYFTYLLNPVDNSDPNQTEYYTFKNLAPNRQREEVTTKGAQYVINFSYGANFDDRFYIGGTVGVNTLRYERTRILSETPENSVANDYPVNNLVYQVNQGMGGVGINAKIGMIYRPTDLVRFGFTATTPTVYRITDDYNASLFVQYNNFVFNDSIYQAEEYGRVGVGDNRNITLTNQNASVALESFDYSLVTPYRLEGGVAFFIGKSGFISGDVEYVNYSSINLVANSENDFATSQGVIDNEYQSALNFRVGGEYRWKLLRFRAGFAQYGSPFKSFVNRDETRQFFTGGVGLRKKDFYLDLGVVAQKDKFSFAPYDITNPDKFPNPGADISHSKVQAIISFGMFY</sequence>
<dbReference type="InterPro" id="IPR005017">
    <property type="entry name" value="OMPP1/FadL/TodX"/>
</dbReference>
<evidence type="ECO:0000256" key="7">
    <source>
        <dbReference type="ARBA" id="ARBA00023237"/>
    </source>
</evidence>
<keyword evidence="7" id="KW-0998">Cell outer membrane</keyword>
<dbReference type="GO" id="GO:0009279">
    <property type="term" value="C:cell outer membrane"/>
    <property type="evidence" value="ECO:0007669"/>
    <property type="project" value="UniProtKB-SubCell"/>
</dbReference>
<gene>
    <name evidence="9" type="ORF">AAG747_17710</name>
</gene>
<evidence type="ECO:0000256" key="2">
    <source>
        <dbReference type="ARBA" id="ARBA00008163"/>
    </source>
</evidence>
<feature type="signal peptide" evidence="8">
    <location>
        <begin position="1"/>
        <end position="23"/>
    </location>
</feature>
<dbReference type="RefSeq" id="WP_346822543.1">
    <property type="nucleotide sequence ID" value="NZ_JBDKWZ010000010.1"/>
</dbReference>
<dbReference type="GO" id="GO:0015483">
    <property type="term" value="F:long-chain fatty acid transporting porin activity"/>
    <property type="evidence" value="ECO:0007669"/>
    <property type="project" value="TreeGrafter"/>
</dbReference>
<evidence type="ECO:0000256" key="4">
    <source>
        <dbReference type="ARBA" id="ARBA00022692"/>
    </source>
</evidence>
<evidence type="ECO:0008006" key="11">
    <source>
        <dbReference type="Google" id="ProtNLM"/>
    </source>
</evidence>
<accession>A0AAW9SBA8</accession>
<comment type="caution">
    <text evidence="9">The sequence shown here is derived from an EMBL/GenBank/DDBJ whole genome shotgun (WGS) entry which is preliminary data.</text>
</comment>
<reference evidence="9 10" key="1">
    <citation type="submission" date="2024-04" db="EMBL/GenBank/DDBJ databases">
        <title>Novel genus in family Flammeovirgaceae.</title>
        <authorList>
            <person name="Nguyen T.H."/>
            <person name="Vuong T.Q."/>
            <person name="Le H."/>
            <person name="Kim S.-G."/>
        </authorList>
    </citation>
    <scope>NUCLEOTIDE SEQUENCE [LARGE SCALE GENOMIC DNA]</scope>
    <source>
        <strain evidence="9 10">JCM 23209</strain>
    </source>
</reference>
<dbReference type="EMBL" id="JBDKWZ010000010">
    <property type="protein sequence ID" value="MEN7549765.1"/>
    <property type="molecule type" value="Genomic_DNA"/>
</dbReference>
<name>A0AAW9SBA8_9BACT</name>
<dbReference type="Proteomes" id="UP001403385">
    <property type="component" value="Unassembled WGS sequence"/>
</dbReference>
<evidence type="ECO:0000256" key="3">
    <source>
        <dbReference type="ARBA" id="ARBA00022452"/>
    </source>
</evidence>
<feature type="chain" id="PRO_5043364949" description="Outer membrane protein transport protein (OMPP1/FadL/TodX)" evidence="8">
    <location>
        <begin position="24"/>
        <end position="527"/>
    </location>
</feature>
<dbReference type="PANTHER" id="PTHR35093:SF8">
    <property type="entry name" value="OUTER MEMBRANE PROTEIN NMB0088-RELATED"/>
    <property type="match status" value="1"/>
</dbReference>
<keyword evidence="6" id="KW-0472">Membrane</keyword>
<comment type="subcellular location">
    <subcellularLocation>
        <location evidence="1">Cell outer membrane</location>
        <topology evidence="1">Multi-pass membrane protein</topology>
    </subcellularLocation>
</comment>
<dbReference type="AlphaFoldDB" id="A0AAW9SBA8"/>
<keyword evidence="4" id="KW-0812">Transmembrane</keyword>